<feature type="region of interest" description="Disordered" evidence="1">
    <location>
        <begin position="1"/>
        <end position="69"/>
    </location>
</feature>
<keyword evidence="2" id="KW-1185">Reference proteome</keyword>
<feature type="compositionally biased region" description="Basic residues" evidence="1">
    <location>
        <begin position="30"/>
        <end position="43"/>
    </location>
</feature>
<evidence type="ECO:0000313" key="3">
    <source>
        <dbReference type="RefSeq" id="XP_060061987.1"/>
    </source>
</evidence>
<protein>
    <submittedName>
        <fullName evidence="3">PIK3R3 upstream open reading frame protein</fullName>
    </submittedName>
</protein>
<proteinExistence type="predicted"/>
<organism evidence="2 3">
    <name type="scientific">Erinaceus europaeus</name>
    <name type="common">Western European hedgehog</name>
    <dbReference type="NCBI Taxonomy" id="9365"/>
    <lineage>
        <taxon>Eukaryota</taxon>
        <taxon>Metazoa</taxon>
        <taxon>Chordata</taxon>
        <taxon>Craniata</taxon>
        <taxon>Vertebrata</taxon>
        <taxon>Euteleostomi</taxon>
        <taxon>Mammalia</taxon>
        <taxon>Eutheria</taxon>
        <taxon>Laurasiatheria</taxon>
        <taxon>Eulipotyphla</taxon>
        <taxon>Erinaceidae</taxon>
        <taxon>Erinaceinae</taxon>
        <taxon>Erinaceus</taxon>
    </lineage>
</organism>
<dbReference type="RefSeq" id="XP_060061987.1">
    <property type="nucleotide sequence ID" value="XM_060206004.1"/>
</dbReference>
<accession>A0ABM3YLQ1</accession>
<evidence type="ECO:0000313" key="2">
    <source>
        <dbReference type="Proteomes" id="UP001652624"/>
    </source>
</evidence>
<feature type="compositionally biased region" description="Low complexity" evidence="1">
    <location>
        <begin position="50"/>
        <end position="69"/>
    </location>
</feature>
<evidence type="ECO:0000256" key="1">
    <source>
        <dbReference type="SAM" id="MobiDB-lite"/>
    </source>
</evidence>
<dbReference type="GeneID" id="132542859"/>
<dbReference type="Proteomes" id="UP001652624">
    <property type="component" value="Chromosome 13"/>
</dbReference>
<gene>
    <name evidence="3" type="primary">P3R3URF</name>
</gene>
<sequence>MGPSQLVRAPRSRGFNSPSRRPGVGWPRPRFPKMFKCSHRRYRQNSQRSAATTATTNVTTTANNNNNTTTTRVWILPPQVLRQLCQPGRFLVL</sequence>
<reference evidence="3" key="1">
    <citation type="submission" date="2025-08" db="UniProtKB">
        <authorList>
            <consortium name="RefSeq"/>
        </authorList>
    </citation>
    <scope>IDENTIFICATION</scope>
</reference>
<name>A0ABM3YLQ1_ERIEU</name>